<reference evidence="1 2" key="1">
    <citation type="journal article" date="2016" name="Nat. Commun.">
        <title>Thousands of microbial genomes shed light on interconnected biogeochemical processes in an aquifer system.</title>
        <authorList>
            <person name="Anantharaman K."/>
            <person name="Brown C.T."/>
            <person name="Hug L.A."/>
            <person name="Sharon I."/>
            <person name="Castelle C.J."/>
            <person name="Probst A.J."/>
            <person name="Thomas B.C."/>
            <person name="Singh A."/>
            <person name="Wilkins M.J."/>
            <person name="Karaoz U."/>
            <person name="Brodie E.L."/>
            <person name="Williams K.H."/>
            <person name="Hubbard S.S."/>
            <person name="Banfield J.F."/>
        </authorList>
    </citation>
    <scope>NUCLEOTIDE SEQUENCE [LARGE SCALE GENOMIC DNA]</scope>
</reference>
<proteinExistence type="predicted"/>
<dbReference type="AlphaFoldDB" id="A0A1F7WH57"/>
<sequence>MSRFPPKKHIDFLEDNLVIDLIPDDRLGNELERVNYSACYWDIQIVPGRMTFEGCPWQLEEPSHVIYGKRRNPKMAVGIPAARFKHVETGKIGLISLDSPELDYRKRD</sequence>
<accession>A0A1F7WH57</accession>
<name>A0A1F7WH57_9BACT</name>
<dbReference type="EMBL" id="MGFJ01000029">
    <property type="protein sequence ID" value="OGM02131.1"/>
    <property type="molecule type" value="Genomic_DNA"/>
</dbReference>
<organism evidence="1 2">
    <name type="scientific">Candidatus Woesebacteria bacterium GWA1_41_8</name>
    <dbReference type="NCBI Taxonomy" id="1802471"/>
    <lineage>
        <taxon>Bacteria</taxon>
        <taxon>Candidatus Woeseibacteriota</taxon>
    </lineage>
</organism>
<evidence type="ECO:0000313" key="1">
    <source>
        <dbReference type="EMBL" id="OGM02131.1"/>
    </source>
</evidence>
<protein>
    <submittedName>
        <fullName evidence="1">Uncharacterized protein</fullName>
    </submittedName>
</protein>
<dbReference type="STRING" id="1802471.A2115_02055"/>
<evidence type="ECO:0000313" key="2">
    <source>
        <dbReference type="Proteomes" id="UP000176198"/>
    </source>
</evidence>
<dbReference type="Proteomes" id="UP000176198">
    <property type="component" value="Unassembled WGS sequence"/>
</dbReference>
<comment type="caution">
    <text evidence="1">The sequence shown here is derived from an EMBL/GenBank/DDBJ whole genome shotgun (WGS) entry which is preliminary data.</text>
</comment>
<gene>
    <name evidence="1" type="ORF">A2115_02055</name>
</gene>